<keyword evidence="2" id="KW-0479">Metal-binding</keyword>
<evidence type="ECO:0000256" key="6">
    <source>
        <dbReference type="ARBA" id="ARBA00023125"/>
    </source>
</evidence>
<dbReference type="EMBL" id="FN653018">
    <property type="protein sequence ID" value="CBY21754.1"/>
    <property type="molecule type" value="Genomic_DNA"/>
</dbReference>
<feature type="compositionally biased region" description="Polar residues" evidence="9">
    <location>
        <begin position="184"/>
        <end position="194"/>
    </location>
</feature>
<evidence type="ECO:0000256" key="9">
    <source>
        <dbReference type="SAM" id="MobiDB-lite"/>
    </source>
</evidence>
<evidence type="ECO:0000313" key="11">
    <source>
        <dbReference type="EMBL" id="CBY21754.1"/>
    </source>
</evidence>
<sequence>MCSLCGKSFSRISTIAKHKQSVHMKTVFYPCGRCGKHFYRKDSWRRHQIQHQTARNWACPYCYSRFKTKQNCIKHIKTHQANLNEYQQTDGLAHDDFFNPDVYFDMNPIGPMTELLQNAQSGETSQTMKAIVPGRNDHLKIELQYPSRFKAELPNLIPDVNCRSKRLIEGEGVAASSSCSHRLQIPTGRTTSPIDSILPNLPQTDQDQDSAKNLTIDEILGVELFGINVNTSCAAQIPNAQKENANCNIPERMKDKQSNNQISQERV</sequence>
<gene>
    <name evidence="11" type="ORF">GSOID_T00011281001</name>
</gene>
<organism evidence="11">
    <name type="scientific">Oikopleura dioica</name>
    <name type="common">Tunicate</name>
    <dbReference type="NCBI Taxonomy" id="34765"/>
    <lineage>
        <taxon>Eukaryota</taxon>
        <taxon>Metazoa</taxon>
        <taxon>Chordata</taxon>
        <taxon>Tunicata</taxon>
        <taxon>Appendicularia</taxon>
        <taxon>Copelata</taxon>
        <taxon>Oikopleuridae</taxon>
        <taxon>Oikopleura</taxon>
    </lineage>
</organism>
<evidence type="ECO:0000259" key="10">
    <source>
        <dbReference type="PROSITE" id="PS50157"/>
    </source>
</evidence>
<dbReference type="InterPro" id="IPR013087">
    <property type="entry name" value="Znf_C2H2_type"/>
</dbReference>
<evidence type="ECO:0000256" key="5">
    <source>
        <dbReference type="ARBA" id="ARBA00022833"/>
    </source>
</evidence>
<dbReference type="GO" id="GO:0006357">
    <property type="term" value="P:regulation of transcription by RNA polymerase II"/>
    <property type="evidence" value="ECO:0007669"/>
    <property type="project" value="TreeGrafter"/>
</dbReference>
<dbReference type="InterPro" id="IPR036236">
    <property type="entry name" value="Znf_C2H2_sf"/>
</dbReference>
<dbReference type="InParanoid" id="E4WWL2"/>
<dbReference type="GO" id="GO:0008270">
    <property type="term" value="F:zinc ion binding"/>
    <property type="evidence" value="ECO:0007669"/>
    <property type="project" value="UniProtKB-KW"/>
</dbReference>
<keyword evidence="4 8" id="KW-0863">Zinc-finger</keyword>
<dbReference type="PROSITE" id="PS50157">
    <property type="entry name" value="ZINC_FINGER_C2H2_2"/>
    <property type="match status" value="2"/>
</dbReference>
<dbReference type="GO" id="GO:0005634">
    <property type="term" value="C:nucleus"/>
    <property type="evidence" value="ECO:0007669"/>
    <property type="project" value="UniProtKB-SubCell"/>
</dbReference>
<dbReference type="GO" id="GO:0000978">
    <property type="term" value="F:RNA polymerase II cis-regulatory region sequence-specific DNA binding"/>
    <property type="evidence" value="ECO:0007669"/>
    <property type="project" value="TreeGrafter"/>
</dbReference>
<dbReference type="Pfam" id="PF00096">
    <property type="entry name" value="zf-C2H2"/>
    <property type="match status" value="2"/>
</dbReference>
<keyword evidence="5" id="KW-0862">Zinc</keyword>
<dbReference type="GO" id="GO:0003700">
    <property type="term" value="F:DNA-binding transcription factor activity"/>
    <property type="evidence" value="ECO:0007669"/>
    <property type="project" value="TreeGrafter"/>
</dbReference>
<comment type="subcellular location">
    <subcellularLocation>
        <location evidence="1">Nucleus</location>
    </subcellularLocation>
</comment>
<accession>E4WWL2</accession>
<dbReference type="PROSITE" id="PS00028">
    <property type="entry name" value="ZINC_FINGER_C2H2_1"/>
    <property type="match status" value="3"/>
</dbReference>
<feature type="domain" description="C2H2-type" evidence="10">
    <location>
        <begin position="29"/>
        <end position="56"/>
    </location>
</feature>
<dbReference type="AlphaFoldDB" id="E4WWL2"/>
<dbReference type="InterPro" id="IPR050589">
    <property type="entry name" value="Ikaros_C2H2-ZF"/>
</dbReference>
<evidence type="ECO:0000256" key="2">
    <source>
        <dbReference type="ARBA" id="ARBA00022723"/>
    </source>
</evidence>
<protein>
    <recommendedName>
        <fullName evidence="10">C2H2-type domain-containing protein</fullName>
    </recommendedName>
</protein>
<evidence type="ECO:0000256" key="1">
    <source>
        <dbReference type="ARBA" id="ARBA00004123"/>
    </source>
</evidence>
<evidence type="ECO:0000313" key="12">
    <source>
        <dbReference type="Proteomes" id="UP000001307"/>
    </source>
</evidence>
<keyword evidence="3" id="KW-0677">Repeat</keyword>
<dbReference type="OrthoDB" id="654211at2759"/>
<reference evidence="11" key="1">
    <citation type="journal article" date="2010" name="Science">
        <title>Plasticity of animal genome architecture unmasked by rapid evolution of a pelagic tunicate.</title>
        <authorList>
            <person name="Denoeud F."/>
            <person name="Henriet S."/>
            <person name="Mungpakdee S."/>
            <person name="Aury J.M."/>
            <person name="Da Silva C."/>
            <person name="Brinkmann H."/>
            <person name="Mikhaleva J."/>
            <person name="Olsen L.C."/>
            <person name="Jubin C."/>
            <person name="Canestro C."/>
            <person name="Bouquet J.M."/>
            <person name="Danks G."/>
            <person name="Poulain J."/>
            <person name="Campsteijn C."/>
            <person name="Adamski M."/>
            <person name="Cross I."/>
            <person name="Yadetie F."/>
            <person name="Muffato M."/>
            <person name="Louis A."/>
            <person name="Butcher S."/>
            <person name="Tsagkogeorga G."/>
            <person name="Konrad A."/>
            <person name="Singh S."/>
            <person name="Jensen M.F."/>
            <person name="Cong E.H."/>
            <person name="Eikeseth-Otteraa H."/>
            <person name="Noel B."/>
            <person name="Anthouard V."/>
            <person name="Porcel B.M."/>
            <person name="Kachouri-Lafond R."/>
            <person name="Nishino A."/>
            <person name="Ugolini M."/>
            <person name="Chourrout P."/>
            <person name="Nishida H."/>
            <person name="Aasland R."/>
            <person name="Huzurbazar S."/>
            <person name="Westhof E."/>
            <person name="Delsuc F."/>
            <person name="Lehrach H."/>
            <person name="Reinhardt R."/>
            <person name="Weissenbach J."/>
            <person name="Roy S.W."/>
            <person name="Artiguenave F."/>
            <person name="Postlethwait J.H."/>
            <person name="Manak J.R."/>
            <person name="Thompson E.M."/>
            <person name="Jaillon O."/>
            <person name="Du Pasquier L."/>
            <person name="Boudinot P."/>
            <person name="Liberles D.A."/>
            <person name="Volff J.N."/>
            <person name="Philippe H."/>
            <person name="Lenhard B."/>
            <person name="Roest Crollius H."/>
            <person name="Wincker P."/>
            <person name="Chourrout D."/>
        </authorList>
    </citation>
    <scope>NUCLEOTIDE SEQUENCE [LARGE SCALE GENOMIC DNA]</scope>
</reference>
<dbReference type="SUPFAM" id="SSF57667">
    <property type="entry name" value="beta-beta-alpha zinc fingers"/>
    <property type="match status" value="1"/>
</dbReference>
<dbReference type="PANTHER" id="PTHR24404:SF114">
    <property type="entry name" value="KLUMPFUSS, ISOFORM B-RELATED"/>
    <property type="match status" value="1"/>
</dbReference>
<evidence type="ECO:0000256" key="4">
    <source>
        <dbReference type="ARBA" id="ARBA00022771"/>
    </source>
</evidence>
<evidence type="ECO:0000256" key="7">
    <source>
        <dbReference type="ARBA" id="ARBA00023242"/>
    </source>
</evidence>
<dbReference type="Gene3D" id="3.30.160.60">
    <property type="entry name" value="Classic Zinc Finger"/>
    <property type="match status" value="1"/>
</dbReference>
<dbReference type="Proteomes" id="UP000001307">
    <property type="component" value="Unassembled WGS sequence"/>
</dbReference>
<feature type="region of interest" description="Disordered" evidence="9">
    <location>
        <begin position="184"/>
        <end position="209"/>
    </location>
</feature>
<keyword evidence="12" id="KW-1185">Reference proteome</keyword>
<feature type="domain" description="C2H2-type" evidence="10">
    <location>
        <begin position="1"/>
        <end position="23"/>
    </location>
</feature>
<evidence type="ECO:0000256" key="8">
    <source>
        <dbReference type="PROSITE-ProRule" id="PRU00042"/>
    </source>
</evidence>
<keyword evidence="6" id="KW-0238">DNA-binding</keyword>
<keyword evidence="7" id="KW-0539">Nucleus</keyword>
<dbReference type="PANTHER" id="PTHR24404">
    <property type="entry name" value="ZINC FINGER PROTEIN"/>
    <property type="match status" value="1"/>
</dbReference>
<dbReference type="SMART" id="SM00355">
    <property type="entry name" value="ZnF_C2H2"/>
    <property type="match status" value="3"/>
</dbReference>
<name>E4WWL2_OIKDI</name>
<proteinExistence type="predicted"/>
<evidence type="ECO:0000256" key="3">
    <source>
        <dbReference type="ARBA" id="ARBA00022737"/>
    </source>
</evidence>